<dbReference type="AlphaFoldDB" id="A0A841GPJ2"/>
<keyword evidence="1" id="KW-0472">Membrane</keyword>
<sequence>MIIIYLGTLIMLIGNFLAFFQKNILKKIHYIGAGDTSGAILILIGLLTKNYEIPKIISTILILIVGLPASSYFISISIIRKEKKL</sequence>
<accession>A0A841GPJ2</accession>
<feature type="transmembrane region" description="Helical" evidence="1">
    <location>
        <begin position="28"/>
        <end position="48"/>
    </location>
</feature>
<organism evidence="2 3">
    <name type="scientific">Thermosipho japonicus</name>
    <dbReference type="NCBI Taxonomy" id="90323"/>
    <lineage>
        <taxon>Bacteria</taxon>
        <taxon>Thermotogati</taxon>
        <taxon>Thermotogota</taxon>
        <taxon>Thermotogae</taxon>
        <taxon>Thermotogales</taxon>
        <taxon>Fervidobacteriaceae</taxon>
        <taxon>Thermosipho</taxon>
    </lineage>
</organism>
<keyword evidence="3" id="KW-1185">Reference proteome</keyword>
<dbReference type="Pfam" id="PF03334">
    <property type="entry name" value="PhaG_MnhG_YufB"/>
    <property type="match status" value="1"/>
</dbReference>
<evidence type="ECO:0000313" key="2">
    <source>
        <dbReference type="EMBL" id="MBB6063134.1"/>
    </source>
</evidence>
<dbReference type="RefSeq" id="WP_126993501.1">
    <property type="nucleotide sequence ID" value="NZ_JACHEX010000004.1"/>
</dbReference>
<evidence type="ECO:0000256" key="1">
    <source>
        <dbReference type="SAM" id="Phobius"/>
    </source>
</evidence>
<reference evidence="2 3" key="1">
    <citation type="submission" date="2020-08" db="EMBL/GenBank/DDBJ databases">
        <title>Genomic Encyclopedia of Type Strains, Phase IV (KMG-IV): sequencing the most valuable type-strain genomes for metagenomic binning, comparative biology and taxonomic classification.</title>
        <authorList>
            <person name="Goeker M."/>
        </authorList>
    </citation>
    <scope>NUCLEOTIDE SEQUENCE [LARGE SCALE GENOMIC DNA]</scope>
    <source>
        <strain evidence="2 3">DSM 13481</strain>
    </source>
</reference>
<keyword evidence="1" id="KW-1133">Transmembrane helix</keyword>
<protein>
    <submittedName>
        <fullName evidence="2">Multisubunit Na+/H+ antiporter MnhG subunit</fullName>
    </submittedName>
</protein>
<evidence type="ECO:0000313" key="3">
    <source>
        <dbReference type="Proteomes" id="UP000555828"/>
    </source>
</evidence>
<keyword evidence="1" id="KW-0812">Transmembrane</keyword>
<dbReference type="GO" id="GO:0098662">
    <property type="term" value="P:inorganic cation transmembrane transport"/>
    <property type="evidence" value="ECO:0007669"/>
    <property type="project" value="InterPro"/>
</dbReference>
<gene>
    <name evidence="2" type="ORF">HNP65_001597</name>
</gene>
<proteinExistence type="predicted"/>
<feature type="transmembrane region" description="Helical" evidence="1">
    <location>
        <begin position="60"/>
        <end position="79"/>
    </location>
</feature>
<dbReference type="InterPro" id="IPR005133">
    <property type="entry name" value="PhaG_MnhG_YufB"/>
</dbReference>
<dbReference type="EMBL" id="JACHEX010000004">
    <property type="protein sequence ID" value="MBB6063134.1"/>
    <property type="molecule type" value="Genomic_DNA"/>
</dbReference>
<dbReference type="Proteomes" id="UP000555828">
    <property type="component" value="Unassembled WGS sequence"/>
</dbReference>
<comment type="caution">
    <text evidence="2">The sequence shown here is derived from an EMBL/GenBank/DDBJ whole genome shotgun (WGS) entry which is preliminary data.</text>
</comment>
<dbReference type="GO" id="GO:0015297">
    <property type="term" value="F:antiporter activity"/>
    <property type="evidence" value="ECO:0007669"/>
    <property type="project" value="InterPro"/>
</dbReference>
<name>A0A841GPJ2_9BACT</name>